<dbReference type="AlphaFoldDB" id="A0A815CXQ7"/>
<proteinExistence type="predicted"/>
<comment type="caution">
    <text evidence="2">The sequence shown here is derived from an EMBL/GenBank/DDBJ whole genome shotgun (WGS) entry which is preliminary data.</text>
</comment>
<name>A0A815CXQ7_ADIRI</name>
<gene>
    <name evidence="2" type="ORF">EDS130_LOCUS30053</name>
</gene>
<evidence type="ECO:0000313" key="2">
    <source>
        <dbReference type="EMBL" id="CAF1290429.1"/>
    </source>
</evidence>
<evidence type="ECO:0000256" key="1">
    <source>
        <dbReference type="SAM" id="MobiDB-lite"/>
    </source>
</evidence>
<dbReference type="EMBL" id="CAJNOJ010000208">
    <property type="protein sequence ID" value="CAF1290429.1"/>
    <property type="molecule type" value="Genomic_DNA"/>
</dbReference>
<dbReference type="Proteomes" id="UP000663852">
    <property type="component" value="Unassembled WGS sequence"/>
</dbReference>
<accession>A0A815CXQ7</accession>
<sequence length="208" mass="23736">MHRVTTTNVSEQSQNQTQWRELILNNLMELPERFQIDITEPVDQCIHRRPCTATVSYYNPYQVSYCGHYCPNNSLLSETAAIRRELSALRNDIGALRQQQYYPTYYTSSQNTSSSSCPECIASANASVNATQYVQYPSYVEERPYTARRSSSSNAPITTYQDHYRGPGYYGHTPSRPTKRKTTMNEMETEAASSSVVQHPRDWVPGGH</sequence>
<feature type="compositionally biased region" description="Polar residues" evidence="1">
    <location>
        <begin position="148"/>
        <end position="161"/>
    </location>
</feature>
<feature type="region of interest" description="Disordered" evidence="1">
    <location>
        <begin position="144"/>
        <end position="208"/>
    </location>
</feature>
<evidence type="ECO:0000313" key="3">
    <source>
        <dbReference type="Proteomes" id="UP000663852"/>
    </source>
</evidence>
<reference evidence="2" key="1">
    <citation type="submission" date="2021-02" db="EMBL/GenBank/DDBJ databases">
        <authorList>
            <person name="Nowell W R."/>
        </authorList>
    </citation>
    <scope>NUCLEOTIDE SEQUENCE</scope>
</reference>
<organism evidence="2 3">
    <name type="scientific">Adineta ricciae</name>
    <name type="common">Rotifer</name>
    <dbReference type="NCBI Taxonomy" id="249248"/>
    <lineage>
        <taxon>Eukaryota</taxon>
        <taxon>Metazoa</taxon>
        <taxon>Spiralia</taxon>
        <taxon>Gnathifera</taxon>
        <taxon>Rotifera</taxon>
        <taxon>Eurotatoria</taxon>
        <taxon>Bdelloidea</taxon>
        <taxon>Adinetida</taxon>
        <taxon>Adinetidae</taxon>
        <taxon>Adineta</taxon>
    </lineage>
</organism>
<protein>
    <submittedName>
        <fullName evidence="2">Uncharacterized protein</fullName>
    </submittedName>
</protein>